<proteinExistence type="predicted"/>
<keyword evidence="3" id="KW-1185">Reference proteome</keyword>
<dbReference type="InterPro" id="IPR003711">
    <property type="entry name" value="CarD-like/TRCF_RID"/>
</dbReference>
<accession>A0ABT6ZMQ9</accession>
<evidence type="ECO:0000259" key="1">
    <source>
        <dbReference type="Pfam" id="PF02559"/>
    </source>
</evidence>
<dbReference type="Proteomes" id="UP001431693">
    <property type="component" value="Unassembled WGS sequence"/>
</dbReference>
<dbReference type="Pfam" id="PF02559">
    <property type="entry name" value="CarD_TRCF_RID"/>
    <property type="match status" value="1"/>
</dbReference>
<feature type="domain" description="CarD-like/TRCF RNAP-interacting" evidence="1">
    <location>
        <begin position="2"/>
        <end position="56"/>
    </location>
</feature>
<dbReference type="EMBL" id="JASJEX010000004">
    <property type="protein sequence ID" value="MDJ1130152.1"/>
    <property type="molecule type" value="Genomic_DNA"/>
</dbReference>
<reference evidence="2" key="1">
    <citation type="submission" date="2023-05" db="EMBL/GenBank/DDBJ databases">
        <title>[olsenella] sp. nov., isolated from a pig farm feces dump.</title>
        <authorList>
            <person name="Chang Y.-H."/>
        </authorList>
    </citation>
    <scope>NUCLEOTIDE SEQUENCE</scope>
    <source>
        <strain evidence="2">YH-ols2217</strain>
    </source>
</reference>
<organism evidence="2 3">
    <name type="scientific">Kribbibacterium absianum</name>
    <dbReference type="NCBI Taxonomy" id="3044210"/>
    <lineage>
        <taxon>Bacteria</taxon>
        <taxon>Bacillati</taxon>
        <taxon>Actinomycetota</taxon>
        <taxon>Coriobacteriia</taxon>
        <taxon>Coriobacteriales</taxon>
        <taxon>Kribbibacteriaceae</taxon>
        <taxon>Kribbibacterium</taxon>
    </lineage>
</organism>
<dbReference type="RefSeq" id="WP_283713315.1">
    <property type="nucleotide sequence ID" value="NZ_JASJEW010000003.1"/>
</dbReference>
<gene>
    <name evidence="2" type="ORF">QJ043_08705</name>
</gene>
<comment type="caution">
    <text evidence="2">The sequence shown here is derived from an EMBL/GenBank/DDBJ whole genome shotgun (WGS) entry which is preliminary data.</text>
</comment>
<sequence length="161" mass="18012">MYEIGDFIVHPGQGVCQVEGMEEGPTPVYHLMPVHGRNPMLIKYPVASEANLRPVISAEEAQSLIEGFSTMEPDSFTDRSAVLEEKHFKSVIRHGSCVDVMRIAKTFTQRIAKVEAAHKKAPVIYERILKEAKERSMEELTCALDEDADQVTARFQAALSH</sequence>
<dbReference type="InterPro" id="IPR042215">
    <property type="entry name" value="CarD-like_C"/>
</dbReference>
<dbReference type="Gene3D" id="2.40.10.170">
    <property type="match status" value="1"/>
</dbReference>
<protein>
    <submittedName>
        <fullName evidence="2">CarD family transcriptional regulator</fullName>
    </submittedName>
</protein>
<evidence type="ECO:0000313" key="3">
    <source>
        <dbReference type="Proteomes" id="UP001431693"/>
    </source>
</evidence>
<dbReference type="Gene3D" id="1.20.58.1290">
    <property type="entry name" value="CarD-like, C-terminal domain"/>
    <property type="match status" value="1"/>
</dbReference>
<evidence type="ECO:0000313" key="2">
    <source>
        <dbReference type="EMBL" id="MDJ1130152.1"/>
    </source>
</evidence>
<name>A0ABT6ZMQ9_9ACTN</name>